<sequence length="65" mass="7215">MLRASCLPTSASCFCFLLLLLLPLLFLVPPGFCFSFCSVFFCLPAPLLSYFCFCFLLLLPLLLPG</sequence>
<proteinExistence type="predicted"/>
<dbReference type="AlphaFoldDB" id="A0A1Y1ULF4"/>
<organism evidence="2 3">
    <name type="scientific">Kockovaella imperatae</name>
    <dbReference type="NCBI Taxonomy" id="4999"/>
    <lineage>
        <taxon>Eukaryota</taxon>
        <taxon>Fungi</taxon>
        <taxon>Dikarya</taxon>
        <taxon>Basidiomycota</taxon>
        <taxon>Agaricomycotina</taxon>
        <taxon>Tremellomycetes</taxon>
        <taxon>Tremellales</taxon>
        <taxon>Cuniculitremaceae</taxon>
        <taxon>Kockovaella</taxon>
    </lineage>
</organism>
<accession>A0A1Y1ULF4</accession>
<keyword evidence="3" id="KW-1185">Reference proteome</keyword>
<evidence type="ECO:0000313" key="3">
    <source>
        <dbReference type="Proteomes" id="UP000193218"/>
    </source>
</evidence>
<keyword evidence="1" id="KW-0812">Transmembrane</keyword>
<dbReference type="RefSeq" id="XP_021872743.1">
    <property type="nucleotide sequence ID" value="XM_022014944.1"/>
</dbReference>
<reference evidence="2 3" key="1">
    <citation type="submission" date="2017-03" db="EMBL/GenBank/DDBJ databases">
        <title>Widespread Adenine N6-methylation of Active Genes in Fungi.</title>
        <authorList>
            <consortium name="DOE Joint Genome Institute"/>
            <person name="Mondo S.J."/>
            <person name="Dannebaum R.O."/>
            <person name="Kuo R.C."/>
            <person name="Louie K.B."/>
            <person name="Bewick A.J."/>
            <person name="Labutti K."/>
            <person name="Haridas S."/>
            <person name="Kuo A."/>
            <person name="Salamov A."/>
            <person name="Ahrendt S.R."/>
            <person name="Lau R."/>
            <person name="Bowen B.P."/>
            <person name="Lipzen A."/>
            <person name="Sullivan W."/>
            <person name="Andreopoulos W.B."/>
            <person name="Clum A."/>
            <person name="Lindquist E."/>
            <person name="Daum C."/>
            <person name="Northen T.R."/>
            <person name="Ramamoorthy G."/>
            <person name="Schmitz R.J."/>
            <person name="Gryganskyi A."/>
            <person name="Culley D."/>
            <person name="Magnuson J."/>
            <person name="James T.Y."/>
            <person name="O'Malley M.A."/>
            <person name="Stajich J.E."/>
            <person name="Spatafora J.W."/>
            <person name="Visel A."/>
            <person name="Grigoriev I.V."/>
        </authorList>
    </citation>
    <scope>NUCLEOTIDE SEQUENCE [LARGE SCALE GENOMIC DNA]</scope>
    <source>
        <strain evidence="2 3">NRRL Y-17943</strain>
    </source>
</reference>
<gene>
    <name evidence="2" type="ORF">BD324DRAFT_617672</name>
</gene>
<dbReference type="EMBL" id="NBSH01000003">
    <property type="protein sequence ID" value="ORX38880.1"/>
    <property type="molecule type" value="Genomic_DNA"/>
</dbReference>
<protein>
    <submittedName>
        <fullName evidence="2">Uncharacterized protein</fullName>
    </submittedName>
</protein>
<keyword evidence="1" id="KW-0472">Membrane</keyword>
<evidence type="ECO:0000256" key="1">
    <source>
        <dbReference type="SAM" id="Phobius"/>
    </source>
</evidence>
<dbReference type="InParanoid" id="A0A1Y1ULF4"/>
<feature type="transmembrane region" description="Helical" evidence="1">
    <location>
        <begin position="43"/>
        <end position="63"/>
    </location>
</feature>
<name>A0A1Y1ULF4_9TREE</name>
<keyword evidence="1" id="KW-1133">Transmembrane helix</keyword>
<dbReference type="GeneID" id="33556752"/>
<comment type="caution">
    <text evidence="2">The sequence shown here is derived from an EMBL/GenBank/DDBJ whole genome shotgun (WGS) entry which is preliminary data.</text>
</comment>
<dbReference type="Proteomes" id="UP000193218">
    <property type="component" value="Unassembled WGS sequence"/>
</dbReference>
<evidence type="ECO:0000313" key="2">
    <source>
        <dbReference type="EMBL" id="ORX38880.1"/>
    </source>
</evidence>